<accession>A0AAU9JDV5</accession>
<sequence length="125" mass="14158">MGDTRKRKISLCLLSPNPLKQSSCIDPNRKVNPFNENRLPKLKLNYHEHKEEDFLLKEINSILNKPIISLPPITKKSGSSDPFQKITEKCPKRLKTNPMVSDEEFQRIESVLSTSASSDSSSFSA</sequence>
<gene>
    <name evidence="1" type="ORF">BSTOLATCC_MIC33153</name>
</gene>
<evidence type="ECO:0000313" key="2">
    <source>
        <dbReference type="Proteomes" id="UP001162131"/>
    </source>
</evidence>
<reference evidence="1" key="1">
    <citation type="submission" date="2021-09" db="EMBL/GenBank/DDBJ databases">
        <authorList>
            <consortium name="AG Swart"/>
            <person name="Singh M."/>
            <person name="Singh A."/>
            <person name="Seah K."/>
            <person name="Emmerich C."/>
        </authorList>
    </citation>
    <scope>NUCLEOTIDE SEQUENCE</scope>
    <source>
        <strain evidence="1">ATCC30299</strain>
    </source>
</reference>
<evidence type="ECO:0000313" key="1">
    <source>
        <dbReference type="EMBL" id="CAG9323252.1"/>
    </source>
</evidence>
<name>A0AAU9JDV5_9CILI</name>
<dbReference type="EMBL" id="CAJZBQ010000033">
    <property type="protein sequence ID" value="CAG9323252.1"/>
    <property type="molecule type" value="Genomic_DNA"/>
</dbReference>
<dbReference type="AlphaFoldDB" id="A0AAU9JDV5"/>
<proteinExistence type="predicted"/>
<comment type="caution">
    <text evidence="1">The sequence shown here is derived from an EMBL/GenBank/DDBJ whole genome shotgun (WGS) entry which is preliminary data.</text>
</comment>
<dbReference type="Proteomes" id="UP001162131">
    <property type="component" value="Unassembled WGS sequence"/>
</dbReference>
<keyword evidence="2" id="KW-1185">Reference proteome</keyword>
<protein>
    <submittedName>
        <fullName evidence="1">Uncharacterized protein</fullName>
    </submittedName>
</protein>
<organism evidence="1 2">
    <name type="scientific">Blepharisma stoltei</name>
    <dbReference type="NCBI Taxonomy" id="1481888"/>
    <lineage>
        <taxon>Eukaryota</taxon>
        <taxon>Sar</taxon>
        <taxon>Alveolata</taxon>
        <taxon>Ciliophora</taxon>
        <taxon>Postciliodesmatophora</taxon>
        <taxon>Heterotrichea</taxon>
        <taxon>Heterotrichida</taxon>
        <taxon>Blepharismidae</taxon>
        <taxon>Blepharisma</taxon>
    </lineage>
</organism>